<keyword evidence="5" id="KW-1185">Reference proteome</keyword>
<dbReference type="Pfam" id="PF13855">
    <property type="entry name" value="LRR_8"/>
    <property type="match status" value="1"/>
</dbReference>
<dbReference type="SMART" id="SM00369">
    <property type="entry name" value="LRR_TYP"/>
    <property type="match status" value="6"/>
</dbReference>
<evidence type="ECO:0000256" key="1">
    <source>
        <dbReference type="ARBA" id="ARBA00022614"/>
    </source>
</evidence>
<dbReference type="InterPro" id="IPR025875">
    <property type="entry name" value="Leu-rich_rpt_4"/>
</dbReference>
<proteinExistence type="predicted"/>
<dbReference type="PANTHER" id="PTHR46652">
    <property type="entry name" value="LEUCINE-RICH REPEAT AND IQ DOMAIN-CONTAINING PROTEIN 1-RELATED"/>
    <property type="match status" value="1"/>
</dbReference>
<sequence length="461" mass="51703">MSLSYLSNGQTTNHVDMDAAMSHLSLSPNGEPQQHDQHIPNDDECPSYLDTLTLRRRNLETPSDLVHYLYSYATMSELLVELDLSRNGLSDLPWEVKDLGNLRHLNLACNRFLKLPSVLYTLTDLHHLDVTENQLTHLDKLPLALPHLRSLRASGNRLQRLDDRMEVWTSMTYLQLGSECGGNRLTDLSGGLARMIRLLELDLSNNQFDDWQQLSLPPALKHLKLSGNQLKDIPHDLLLSCPFLETLDMSSNRIGFLPFMVGAVYGTPLLQRLDLSNNNLTIVPTTFLESCTHVILAGNPALEYHRHSTTSYAQRLRKLSSLAIYTSPPMDVTLDQLLNAPDHQKKGATPLTDTIKPADDNNQRRLFFKSDGESWIPSLRELALRSAQPLKFKPIGMPCSVLDDLQLAKCSCVVCGDSCANEWLSAVQIKAYQTYASVVCKAALCSTPCWLVHYQRTSASL</sequence>
<dbReference type="AlphaFoldDB" id="A0A168QMY2"/>
<gene>
    <name evidence="4" type="primary">ABSGL_11004.1 scaffold 12038</name>
</gene>
<dbReference type="InterPro" id="IPR050836">
    <property type="entry name" value="SDS22/Internalin_LRR"/>
</dbReference>
<dbReference type="PROSITE" id="PS51450">
    <property type="entry name" value="LRR"/>
    <property type="match status" value="2"/>
</dbReference>
<name>A0A168QMY2_ABSGL</name>
<dbReference type="InParanoid" id="A0A168QMY2"/>
<dbReference type="SMART" id="SM00364">
    <property type="entry name" value="LRR_BAC"/>
    <property type="match status" value="5"/>
</dbReference>
<organism evidence="4">
    <name type="scientific">Absidia glauca</name>
    <name type="common">Pin mould</name>
    <dbReference type="NCBI Taxonomy" id="4829"/>
    <lineage>
        <taxon>Eukaryota</taxon>
        <taxon>Fungi</taxon>
        <taxon>Fungi incertae sedis</taxon>
        <taxon>Mucoromycota</taxon>
        <taxon>Mucoromycotina</taxon>
        <taxon>Mucoromycetes</taxon>
        <taxon>Mucorales</taxon>
        <taxon>Cunninghamellaceae</taxon>
        <taxon>Absidia</taxon>
    </lineage>
</organism>
<accession>A0A168QMY2</accession>
<dbReference type="STRING" id="4829.A0A168QMY2"/>
<evidence type="ECO:0000313" key="5">
    <source>
        <dbReference type="Proteomes" id="UP000078561"/>
    </source>
</evidence>
<dbReference type="Gene3D" id="3.80.10.10">
    <property type="entry name" value="Ribonuclease Inhibitor"/>
    <property type="match status" value="2"/>
</dbReference>
<dbReference type="Proteomes" id="UP000078561">
    <property type="component" value="Unassembled WGS sequence"/>
</dbReference>
<keyword evidence="1" id="KW-0433">Leucine-rich repeat</keyword>
<evidence type="ECO:0000256" key="2">
    <source>
        <dbReference type="ARBA" id="ARBA00022737"/>
    </source>
</evidence>
<dbReference type="Pfam" id="PF00560">
    <property type="entry name" value="LRR_1"/>
    <property type="match status" value="1"/>
</dbReference>
<dbReference type="EMBL" id="LT554419">
    <property type="protein sequence ID" value="SAM05138.1"/>
    <property type="molecule type" value="Genomic_DNA"/>
</dbReference>
<reference evidence="4" key="1">
    <citation type="submission" date="2016-04" db="EMBL/GenBank/DDBJ databases">
        <authorList>
            <person name="Evans L.H."/>
            <person name="Alamgir A."/>
            <person name="Owens N."/>
            <person name="Weber N.D."/>
            <person name="Virtaneva K."/>
            <person name="Barbian K."/>
            <person name="Babar A."/>
            <person name="Rosenke K."/>
        </authorList>
    </citation>
    <scope>NUCLEOTIDE SEQUENCE [LARGE SCALE GENOMIC DNA]</scope>
    <source>
        <strain evidence="4">CBS 101.48</strain>
    </source>
</reference>
<dbReference type="PANTHER" id="PTHR46652:SF3">
    <property type="entry name" value="LEUCINE-RICH REPEAT-CONTAINING PROTEIN 9"/>
    <property type="match status" value="1"/>
</dbReference>
<protein>
    <submittedName>
        <fullName evidence="4">Uncharacterized protein</fullName>
    </submittedName>
</protein>
<evidence type="ECO:0000256" key="3">
    <source>
        <dbReference type="SAM" id="MobiDB-lite"/>
    </source>
</evidence>
<dbReference type="InterPro" id="IPR032675">
    <property type="entry name" value="LRR_dom_sf"/>
</dbReference>
<dbReference type="Pfam" id="PF12799">
    <property type="entry name" value="LRR_4"/>
    <property type="match status" value="1"/>
</dbReference>
<dbReference type="InterPro" id="IPR001611">
    <property type="entry name" value="Leu-rich_rpt"/>
</dbReference>
<dbReference type="InterPro" id="IPR003591">
    <property type="entry name" value="Leu-rich_rpt_typical-subtyp"/>
</dbReference>
<dbReference type="SUPFAM" id="SSF52058">
    <property type="entry name" value="L domain-like"/>
    <property type="match status" value="1"/>
</dbReference>
<dbReference type="OMA" id="DSCANEW"/>
<evidence type="ECO:0000313" key="4">
    <source>
        <dbReference type="EMBL" id="SAM05138.1"/>
    </source>
</evidence>
<dbReference type="OrthoDB" id="660555at2759"/>
<feature type="region of interest" description="Disordered" evidence="3">
    <location>
        <begin position="23"/>
        <end position="43"/>
    </location>
</feature>
<keyword evidence="2" id="KW-0677">Repeat</keyword>